<keyword evidence="1" id="KW-0472">Membrane</keyword>
<dbReference type="Proteomes" id="UP000314985">
    <property type="component" value="Chromosome 4"/>
</dbReference>
<proteinExistence type="predicted"/>
<organism evidence="2 3">
    <name type="scientific">Sus scrofa</name>
    <name type="common">Pig</name>
    <dbReference type="NCBI Taxonomy" id="9823"/>
    <lineage>
        <taxon>Eukaryota</taxon>
        <taxon>Metazoa</taxon>
        <taxon>Chordata</taxon>
        <taxon>Craniata</taxon>
        <taxon>Vertebrata</taxon>
        <taxon>Euteleostomi</taxon>
        <taxon>Mammalia</taxon>
        <taxon>Eutheria</taxon>
        <taxon>Laurasiatheria</taxon>
        <taxon>Artiodactyla</taxon>
        <taxon>Suina</taxon>
        <taxon>Suidae</taxon>
        <taxon>Sus</taxon>
    </lineage>
</organism>
<keyword evidence="1" id="KW-0812">Transmembrane</keyword>
<dbReference type="Ensembl" id="ENSSSCT00070030146.1">
    <property type="protein sequence ID" value="ENSSSCP00070025147.1"/>
    <property type="gene ID" value="ENSSSCG00070015344.1"/>
</dbReference>
<reference evidence="2" key="2">
    <citation type="submission" date="2025-08" db="UniProtKB">
        <authorList>
            <consortium name="Ensembl"/>
        </authorList>
    </citation>
    <scope>IDENTIFICATION</scope>
</reference>
<accession>A0A4X1U8D9</accession>
<sequence length="147" mass="16167">MKNISVPTSPPAETKIPKEGITVTGDQESLCPKATSVLSMCGALLLLWLISMWFFNKALKCSSPVSSDINSWERLAGMVPTFQPHMCQVGEMEGVSSSESAPSWGHALCCLLLWTLLCSNELLVVLQAGFNSQPLHTVHRRRFCFLI</sequence>
<evidence type="ECO:0000313" key="2">
    <source>
        <dbReference type="Ensembl" id="ENSSSCP00070025147.1"/>
    </source>
</evidence>
<name>A0A4X1U8D9_PIG</name>
<feature type="transmembrane region" description="Helical" evidence="1">
    <location>
        <begin position="37"/>
        <end position="55"/>
    </location>
</feature>
<evidence type="ECO:0000313" key="3">
    <source>
        <dbReference type="Proteomes" id="UP000314985"/>
    </source>
</evidence>
<reference evidence="2 3" key="1">
    <citation type="submission" date="2017-08" db="EMBL/GenBank/DDBJ databases">
        <title>USMARCv1.0.</title>
        <authorList>
            <person name="Hannum G.I."/>
            <person name="Koren S."/>
            <person name="Schroeder S.G."/>
            <person name="Chin S.C."/>
            <person name="Nonneman D.J."/>
            <person name="Becker S.A."/>
            <person name="Rosen B.D."/>
            <person name="Bickhart D.M."/>
            <person name="Putnam N.H."/>
            <person name="Green R.E."/>
            <person name="Tuggle C.K."/>
            <person name="Liu H."/>
            <person name="Rohrer G.A."/>
            <person name="Warr A."/>
            <person name="Hall R."/>
            <person name="Kim K."/>
            <person name="Hume D.A."/>
            <person name="Talbot R."/>
            <person name="Chow W."/>
            <person name="Howe K."/>
            <person name="Schwartz A.S."/>
            <person name="Watson M."/>
            <person name="Archibald A.L."/>
            <person name="Phillippy A.M."/>
            <person name="Smith T.P.L."/>
        </authorList>
    </citation>
    <scope>NUCLEOTIDE SEQUENCE [LARGE SCALE GENOMIC DNA]</scope>
</reference>
<protein>
    <submittedName>
        <fullName evidence="2">Uncharacterized protein</fullName>
    </submittedName>
</protein>
<dbReference type="AlphaFoldDB" id="A0A4X1U8D9"/>
<keyword evidence="1" id="KW-1133">Transmembrane helix</keyword>
<evidence type="ECO:0000256" key="1">
    <source>
        <dbReference type="SAM" id="Phobius"/>
    </source>
</evidence>